<keyword evidence="4 7" id="KW-0689">Ribosomal protein</keyword>
<dbReference type="NCBIfam" id="TIGR01017">
    <property type="entry name" value="rpsD_bact"/>
    <property type="match status" value="1"/>
</dbReference>
<dbReference type="SMART" id="SM01390">
    <property type="entry name" value="Ribosomal_S4"/>
    <property type="match status" value="1"/>
</dbReference>
<keyword evidence="3 7" id="KW-0694">RNA-binding</keyword>
<organism evidence="11 12">
    <name type="scientific">Candidatus Saccharimonas aalborgensis</name>
    <dbReference type="NCBI Taxonomy" id="1332188"/>
    <lineage>
        <taxon>Bacteria</taxon>
        <taxon>Candidatus Saccharimonadota</taxon>
        <taxon>Candidatus Saccharimonadia</taxon>
        <taxon>Candidatus Saccharimonadales</taxon>
        <taxon>Candidatus Saccharimonadaceae</taxon>
        <taxon>Candidatus Saccharimonas</taxon>
    </lineage>
</organism>
<comment type="function">
    <text evidence="7">With S5 and S12 plays an important role in translational accuracy.</text>
</comment>
<dbReference type="PROSITE" id="PS00632">
    <property type="entry name" value="RIBOSOMAL_S4"/>
    <property type="match status" value="1"/>
</dbReference>
<gene>
    <name evidence="7 11" type="primary">rpsD</name>
    <name evidence="11" type="ORF">L336_0996</name>
</gene>
<evidence type="ECO:0000256" key="5">
    <source>
        <dbReference type="ARBA" id="ARBA00023274"/>
    </source>
</evidence>
<dbReference type="Proteomes" id="UP000013893">
    <property type="component" value="Chromosome"/>
</dbReference>
<evidence type="ECO:0000256" key="1">
    <source>
        <dbReference type="ARBA" id="ARBA00007465"/>
    </source>
</evidence>
<dbReference type="PANTHER" id="PTHR11831">
    <property type="entry name" value="30S 40S RIBOSOMAL PROTEIN"/>
    <property type="match status" value="1"/>
</dbReference>
<dbReference type="InterPro" id="IPR022801">
    <property type="entry name" value="Ribosomal_uS4"/>
</dbReference>
<dbReference type="PATRIC" id="fig|1332188.3.peg.989"/>
<evidence type="ECO:0000256" key="8">
    <source>
        <dbReference type="RuleBase" id="RU003699"/>
    </source>
</evidence>
<keyword evidence="12" id="KW-1185">Reference proteome</keyword>
<dbReference type="NCBIfam" id="NF003717">
    <property type="entry name" value="PRK05327.1"/>
    <property type="match status" value="1"/>
</dbReference>
<evidence type="ECO:0000256" key="7">
    <source>
        <dbReference type="HAMAP-Rule" id="MF_01306"/>
    </source>
</evidence>
<dbReference type="Gene3D" id="3.10.290.10">
    <property type="entry name" value="RNA-binding S4 domain"/>
    <property type="match status" value="1"/>
</dbReference>
<dbReference type="PROSITE" id="PS50889">
    <property type="entry name" value="S4"/>
    <property type="match status" value="1"/>
</dbReference>
<sequence>MAVFVHERQGGHNMARDRSPIVKQSRREGVALHPKAHKIMARKSGIPGQHAGGRQGKQSMYATQLREKQKVRRMYGLLEKQFAKLMSEASKRPGLSGENLLQFLELRLDNAVYRAGFATSRRAARQLVSHGHFLLNDRRVDIPSIRLKAGDVLTVRPKSTKSGYFSQINDVYGNTAQVPLSWLKGDVKKLTIQVTGLPKREEAEADINEQLIVEYYSR</sequence>
<evidence type="ECO:0000256" key="4">
    <source>
        <dbReference type="ARBA" id="ARBA00022980"/>
    </source>
</evidence>
<comment type="function">
    <text evidence="7">One of the primary rRNA binding proteins, it binds directly to 16S rRNA where it nucleates assembly of the body of the 30S subunit.</text>
</comment>
<evidence type="ECO:0000256" key="6">
    <source>
        <dbReference type="ARBA" id="ARBA00035254"/>
    </source>
</evidence>
<dbReference type="GO" id="GO:0003735">
    <property type="term" value="F:structural constituent of ribosome"/>
    <property type="evidence" value="ECO:0007669"/>
    <property type="project" value="InterPro"/>
</dbReference>
<accession>R4PWN7</accession>
<evidence type="ECO:0000313" key="12">
    <source>
        <dbReference type="Proteomes" id="UP000013893"/>
    </source>
</evidence>
<dbReference type="InterPro" id="IPR036986">
    <property type="entry name" value="S4_RNA-bd_sf"/>
</dbReference>
<dbReference type="InterPro" id="IPR005709">
    <property type="entry name" value="Ribosomal_uS4_bac-type"/>
</dbReference>
<dbReference type="SMART" id="SM00363">
    <property type="entry name" value="S4"/>
    <property type="match status" value="1"/>
</dbReference>
<dbReference type="CDD" id="cd00165">
    <property type="entry name" value="S4"/>
    <property type="match status" value="1"/>
</dbReference>
<feature type="domain" description="RNA-binding S4" evidence="9">
    <location>
        <begin position="106"/>
        <end position="168"/>
    </location>
</feature>
<dbReference type="KEGG" id="saal:L336_0996"/>
<dbReference type="STRING" id="1332188.L336_0996"/>
<dbReference type="InterPro" id="IPR018079">
    <property type="entry name" value="Ribosomal_uS4_CS"/>
</dbReference>
<dbReference type="GO" id="GO:0042274">
    <property type="term" value="P:ribosomal small subunit biogenesis"/>
    <property type="evidence" value="ECO:0007669"/>
    <property type="project" value="TreeGrafter"/>
</dbReference>
<evidence type="ECO:0000259" key="9">
    <source>
        <dbReference type="SMART" id="SM00363"/>
    </source>
</evidence>
<evidence type="ECO:0000256" key="2">
    <source>
        <dbReference type="ARBA" id="ARBA00022730"/>
    </source>
</evidence>
<comment type="similarity">
    <text evidence="1 7 8">Belongs to the universal ribosomal protein uS4 family.</text>
</comment>
<dbReference type="PANTHER" id="PTHR11831:SF4">
    <property type="entry name" value="SMALL RIBOSOMAL SUBUNIT PROTEIN US4M"/>
    <property type="match status" value="1"/>
</dbReference>
<dbReference type="InterPro" id="IPR001912">
    <property type="entry name" value="Ribosomal_uS4_N"/>
</dbReference>
<name>R4PWN7_9BACT</name>
<dbReference type="Pfam" id="PF01479">
    <property type="entry name" value="S4"/>
    <property type="match status" value="1"/>
</dbReference>
<dbReference type="HOGENOM" id="CLU_092403_1_0_0"/>
<evidence type="ECO:0000313" key="11">
    <source>
        <dbReference type="EMBL" id="AGL62695.1"/>
    </source>
</evidence>
<dbReference type="InterPro" id="IPR002942">
    <property type="entry name" value="S4_RNA-bd"/>
</dbReference>
<dbReference type="Pfam" id="PF00163">
    <property type="entry name" value="Ribosomal_S4"/>
    <property type="match status" value="1"/>
</dbReference>
<dbReference type="HAMAP" id="MF_01306_B">
    <property type="entry name" value="Ribosomal_uS4_B"/>
    <property type="match status" value="1"/>
</dbReference>
<dbReference type="EMBL" id="CP005957">
    <property type="protein sequence ID" value="AGL62695.1"/>
    <property type="molecule type" value="Genomic_DNA"/>
</dbReference>
<dbReference type="Gene3D" id="1.10.1050.10">
    <property type="entry name" value="Ribosomal Protein S4 Delta 41, Chain A, domain 1"/>
    <property type="match status" value="1"/>
</dbReference>
<keyword evidence="5 7" id="KW-0687">Ribonucleoprotein</keyword>
<evidence type="ECO:0000259" key="10">
    <source>
        <dbReference type="SMART" id="SM01390"/>
    </source>
</evidence>
<protein>
    <recommendedName>
        <fullName evidence="6 7">Small ribosomal subunit protein uS4</fullName>
    </recommendedName>
</protein>
<keyword evidence="2 7" id="KW-0699">rRNA-binding</keyword>
<evidence type="ECO:0000256" key="3">
    <source>
        <dbReference type="ARBA" id="ARBA00022884"/>
    </source>
</evidence>
<proteinExistence type="inferred from homology"/>
<dbReference type="GO" id="GO:0015935">
    <property type="term" value="C:small ribosomal subunit"/>
    <property type="evidence" value="ECO:0007669"/>
    <property type="project" value="InterPro"/>
</dbReference>
<feature type="domain" description="Small ribosomal subunit protein uS4 N-terminal" evidence="10">
    <location>
        <begin position="16"/>
        <end position="105"/>
    </location>
</feature>
<dbReference type="FunFam" id="3.10.290.10:FF:000001">
    <property type="entry name" value="30S ribosomal protein S4"/>
    <property type="match status" value="1"/>
</dbReference>
<dbReference type="GO" id="GO:0019843">
    <property type="term" value="F:rRNA binding"/>
    <property type="evidence" value="ECO:0007669"/>
    <property type="project" value="UniProtKB-UniRule"/>
</dbReference>
<dbReference type="AlphaFoldDB" id="R4PWN7"/>
<comment type="subunit">
    <text evidence="7">Part of the 30S ribosomal subunit. Contacts protein S5. The interaction surface between S4 and S5 is involved in control of translational fidelity.</text>
</comment>
<reference evidence="11 12" key="1">
    <citation type="journal article" date="2013" name="Nat. Biotechnol.">
        <title>Genome sequences of rare, uncultured bacteria obtained by differential coverage binning of multiple metagenomes.</title>
        <authorList>
            <person name="Albertsen M."/>
            <person name="Hugenholtz P."/>
            <person name="Skarshewski A."/>
            <person name="Nielsen K.L."/>
            <person name="Tyson G.W."/>
            <person name="Nielsen P.H."/>
        </authorList>
    </citation>
    <scope>NUCLEOTIDE SEQUENCE [LARGE SCALE GENOMIC DNA]</scope>
    <source>
        <strain evidence="11">TM71</strain>
    </source>
</reference>
<dbReference type="SUPFAM" id="SSF55174">
    <property type="entry name" value="Alpha-L RNA-binding motif"/>
    <property type="match status" value="1"/>
</dbReference>
<dbReference type="GO" id="GO:0006412">
    <property type="term" value="P:translation"/>
    <property type="evidence" value="ECO:0007669"/>
    <property type="project" value="UniProtKB-UniRule"/>
</dbReference>